<evidence type="ECO:0008006" key="4">
    <source>
        <dbReference type="Google" id="ProtNLM"/>
    </source>
</evidence>
<dbReference type="AlphaFoldDB" id="A0AAW0KSR6"/>
<feature type="signal peptide" evidence="1">
    <location>
        <begin position="1"/>
        <end position="18"/>
    </location>
</feature>
<evidence type="ECO:0000313" key="2">
    <source>
        <dbReference type="EMBL" id="KAK7841559.1"/>
    </source>
</evidence>
<evidence type="ECO:0000313" key="3">
    <source>
        <dbReference type="Proteomes" id="UP000237347"/>
    </source>
</evidence>
<organism evidence="2 3">
    <name type="scientific">Quercus suber</name>
    <name type="common">Cork oak</name>
    <dbReference type="NCBI Taxonomy" id="58331"/>
    <lineage>
        <taxon>Eukaryota</taxon>
        <taxon>Viridiplantae</taxon>
        <taxon>Streptophyta</taxon>
        <taxon>Embryophyta</taxon>
        <taxon>Tracheophyta</taxon>
        <taxon>Spermatophyta</taxon>
        <taxon>Magnoliopsida</taxon>
        <taxon>eudicotyledons</taxon>
        <taxon>Gunneridae</taxon>
        <taxon>Pentapetalae</taxon>
        <taxon>rosids</taxon>
        <taxon>fabids</taxon>
        <taxon>Fagales</taxon>
        <taxon>Fagaceae</taxon>
        <taxon>Quercus</taxon>
    </lineage>
</organism>
<evidence type="ECO:0000256" key="1">
    <source>
        <dbReference type="SAM" id="SignalP"/>
    </source>
</evidence>
<feature type="chain" id="PRO_5043810577" description="Secreted protein" evidence="1">
    <location>
        <begin position="19"/>
        <end position="115"/>
    </location>
</feature>
<dbReference type="EMBL" id="PKMF04000239">
    <property type="protein sequence ID" value="KAK7841559.1"/>
    <property type="molecule type" value="Genomic_DNA"/>
</dbReference>
<protein>
    <recommendedName>
        <fullName evidence="4">Secreted protein</fullName>
    </recommendedName>
</protein>
<keyword evidence="3" id="KW-1185">Reference proteome</keyword>
<accession>A0AAW0KSR6</accession>
<comment type="caution">
    <text evidence="2">The sequence shown here is derived from an EMBL/GenBank/DDBJ whole genome shotgun (WGS) entry which is preliminary data.</text>
</comment>
<dbReference type="Proteomes" id="UP000237347">
    <property type="component" value="Unassembled WGS sequence"/>
</dbReference>
<sequence length="115" mass="12324">MHMKLALVVCLRLINIDTQQLSSCGVELYISAAYSELGKFFDRLVPSSGHLAKLNMAPARETQSGPLGPQWKLVVVGCGGSGAEDRGGSAGFDGHEFVAGVSGVSRKQQFWKAYH</sequence>
<name>A0AAW0KSR6_QUESU</name>
<gene>
    <name evidence="2" type="ORF">CFP56_015331</name>
</gene>
<reference evidence="2 3" key="1">
    <citation type="journal article" date="2018" name="Sci. Data">
        <title>The draft genome sequence of cork oak.</title>
        <authorList>
            <person name="Ramos A.M."/>
            <person name="Usie A."/>
            <person name="Barbosa P."/>
            <person name="Barros P.M."/>
            <person name="Capote T."/>
            <person name="Chaves I."/>
            <person name="Simoes F."/>
            <person name="Abreu I."/>
            <person name="Carrasquinho I."/>
            <person name="Faro C."/>
            <person name="Guimaraes J.B."/>
            <person name="Mendonca D."/>
            <person name="Nobrega F."/>
            <person name="Rodrigues L."/>
            <person name="Saibo N.J.M."/>
            <person name="Varela M.C."/>
            <person name="Egas C."/>
            <person name="Matos J."/>
            <person name="Miguel C.M."/>
            <person name="Oliveira M.M."/>
            <person name="Ricardo C.P."/>
            <person name="Goncalves S."/>
        </authorList>
    </citation>
    <scope>NUCLEOTIDE SEQUENCE [LARGE SCALE GENOMIC DNA]</scope>
    <source>
        <strain evidence="3">cv. HL8</strain>
    </source>
</reference>
<keyword evidence="1" id="KW-0732">Signal</keyword>
<proteinExistence type="predicted"/>